<reference evidence="2 3" key="1">
    <citation type="journal article" date="2024" name="BMC Genomics">
        <title>De novo assembly and annotation of Popillia japonica's genome with initial clues to its potential as an invasive pest.</title>
        <authorList>
            <person name="Cucini C."/>
            <person name="Boschi S."/>
            <person name="Funari R."/>
            <person name="Cardaioli E."/>
            <person name="Iannotti N."/>
            <person name="Marturano G."/>
            <person name="Paoli F."/>
            <person name="Bruttini M."/>
            <person name="Carapelli A."/>
            <person name="Frati F."/>
            <person name="Nardi F."/>
        </authorList>
    </citation>
    <scope>NUCLEOTIDE SEQUENCE [LARGE SCALE GENOMIC DNA]</scope>
    <source>
        <strain evidence="2">DMR45628</strain>
    </source>
</reference>
<sequence length="350" mass="38527">MKSDTKNSVNIEKSDVENEEDDDVIIVNSEAPSNKLLSEPPPLVKISTEKSNLRPYLKVRSVSQLLAVSSECITIPDEPQGSLKSDVPVEEKDPLKFSPVISEQSSFSTESKHSDDDIILGEPLDEATIKEKNMLTERKIDQLATEHMKLKILDVPEYDLKRILSVHVLISTNFRENLPDSRLKLLGSHTGGTDLDLSEHSVEENQIQSIDSNLETDFDNSNNVIPAEINPVTENVILTSNEVVAEESGKCEEALSDENQCEEGDLQENLDINDDANKNEVDDGSIMTGDTNAAEENLVGVLNEITNSNNCDTNAVLPPEITESTYETESSTSARNEIAREAGSEDENAE</sequence>
<feature type="region of interest" description="Disordered" evidence="1">
    <location>
        <begin position="322"/>
        <end position="350"/>
    </location>
</feature>
<comment type="caution">
    <text evidence="2">The sequence shown here is derived from an EMBL/GenBank/DDBJ whole genome shotgun (WGS) entry which is preliminary data.</text>
</comment>
<feature type="region of interest" description="Disordered" evidence="1">
    <location>
        <begin position="1"/>
        <end position="42"/>
    </location>
</feature>
<evidence type="ECO:0000256" key="1">
    <source>
        <dbReference type="SAM" id="MobiDB-lite"/>
    </source>
</evidence>
<evidence type="ECO:0000313" key="2">
    <source>
        <dbReference type="EMBL" id="KAK9721837.1"/>
    </source>
</evidence>
<dbReference type="Proteomes" id="UP001458880">
    <property type="component" value="Unassembled WGS sequence"/>
</dbReference>
<accession>A0AAW1KM35</accession>
<dbReference type="AlphaFoldDB" id="A0AAW1KM35"/>
<feature type="compositionally biased region" description="Low complexity" evidence="1">
    <location>
        <begin position="322"/>
        <end position="333"/>
    </location>
</feature>
<proteinExistence type="predicted"/>
<organism evidence="2 3">
    <name type="scientific">Popillia japonica</name>
    <name type="common">Japanese beetle</name>
    <dbReference type="NCBI Taxonomy" id="7064"/>
    <lineage>
        <taxon>Eukaryota</taxon>
        <taxon>Metazoa</taxon>
        <taxon>Ecdysozoa</taxon>
        <taxon>Arthropoda</taxon>
        <taxon>Hexapoda</taxon>
        <taxon>Insecta</taxon>
        <taxon>Pterygota</taxon>
        <taxon>Neoptera</taxon>
        <taxon>Endopterygota</taxon>
        <taxon>Coleoptera</taxon>
        <taxon>Polyphaga</taxon>
        <taxon>Scarabaeiformia</taxon>
        <taxon>Scarabaeidae</taxon>
        <taxon>Rutelinae</taxon>
        <taxon>Popillia</taxon>
    </lineage>
</organism>
<protein>
    <submittedName>
        <fullName evidence="2">Uncharacterized protein</fullName>
    </submittedName>
</protein>
<keyword evidence="3" id="KW-1185">Reference proteome</keyword>
<evidence type="ECO:0000313" key="3">
    <source>
        <dbReference type="Proteomes" id="UP001458880"/>
    </source>
</evidence>
<gene>
    <name evidence="2" type="ORF">QE152_g20002</name>
</gene>
<name>A0AAW1KM35_POPJA</name>
<feature type="compositionally biased region" description="Polar residues" evidence="1">
    <location>
        <begin position="1"/>
        <end position="11"/>
    </location>
</feature>
<dbReference type="EMBL" id="JASPKY010000194">
    <property type="protein sequence ID" value="KAK9721837.1"/>
    <property type="molecule type" value="Genomic_DNA"/>
</dbReference>